<feature type="region of interest" description="Disordered" evidence="1">
    <location>
        <begin position="1"/>
        <end position="27"/>
    </location>
</feature>
<sequence>MSENENTRGRFLRVSQTISRGGPRSQV</sequence>
<dbReference type="AlphaFoldDB" id="A0A8J2KZE1"/>
<evidence type="ECO:0000313" key="2">
    <source>
        <dbReference type="EMBL" id="CAG7823598.1"/>
    </source>
</evidence>
<name>A0A8J2KZE1_9HEXA</name>
<feature type="non-terminal residue" evidence="2">
    <location>
        <position position="1"/>
    </location>
</feature>
<protein>
    <submittedName>
        <fullName evidence="2">Uncharacterized protein</fullName>
    </submittedName>
</protein>
<proteinExistence type="predicted"/>
<feature type="compositionally biased region" description="Polar residues" evidence="1">
    <location>
        <begin position="14"/>
        <end position="27"/>
    </location>
</feature>
<reference evidence="2" key="1">
    <citation type="submission" date="2021-06" db="EMBL/GenBank/DDBJ databases">
        <authorList>
            <person name="Hodson N. C."/>
            <person name="Mongue J. A."/>
            <person name="Jaron S. K."/>
        </authorList>
    </citation>
    <scope>NUCLEOTIDE SEQUENCE</scope>
</reference>
<keyword evidence="3" id="KW-1185">Reference proteome</keyword>
<accession>A0A8J2KZE1</accession>
<dbReference type="EMBL" id="CAJVCH010530009">
    <property type="protein sequence ID" value="CAG7823598.1"/>
    <property type="molecule type" value="Genomic_DNA"/>
</dbReference>
<gene>
    <name evidence="2" type="ORF">AFUS01_LOCUS33804</name>
</gene>
<evidence type="ECO:0000313" key="3">
    <source>
        <dbReference type="Proteomes" id="UP000708208"/>
    </source>
</evidence>
<organism evidence="2 3">
    <name type="scientific">Allacma fusca</name>
    <dbReference type="NCBI Taxonomy" id="39272"/>
    <lineage>
        <taxon>Eukaryota</taxon>
        <taxon>Metazoa</taxon>
        <taxon>Ecdysozoa</taxon>
        <taxon>Arthropoda</taxon>
        <taxon>Hexapoda</taxon>
        <taxon>Collembola</taxon>
        <taxon>Symphypleona</taxon>
        <taxon>Sminthuridae</taxon>
        <taxon>Allacma</taxon>
    </lineage>
</organism>
<comment type="caution">
    <text evidence="2">The sequence shown here is derived from an EMBL/GenBank/DDBJ whole genome shotgun (WGS) entry which is preliminary data.</text>
</comment>
<dbReference type="Proteomes" id="UP000708208">
    <property type="component" value="Unassembled WGS sequence"/>
</dbReference>
<evidence type="ECO:0000256" key="1">
    <source>
        <dbReference type="SAM" id="MobiDB-lite"/>
    </source>
</evidence>